<dbReference type="Proteomes" id="UP000660083">
    <property type="component" value="Unassembled WGS sequence"/>
</dbReference>
<evidence type="ECO:0000313" key="2">
    <source>
        <dbReference type="Proteomes" id="UP000660083"/>
    </source>
</evidence>
<dbReference type="AlphaFoldDB" id="A0A3R9RHR4"/>
<reference evidence="1" key="1">
    <citation type="submission" date="2020-12" db="EMBL/GenBank/DDBJ databases">
        <authorList>
            <person name="Chopjitt P."/>
        </authorList>
    </citation>
    <scope>NUCLEOTIDE SEQUENCE</scope>
    <source>
        <strain evidence="1">AP1</strain>
    </source>
</reference>
<dbReference type="EMBL" id="JAEFCT010000021">
    <property type="protein sequence ID" value="MBK1446489.1"/>
    <property type="molecule type" value="Genomic_DNA"/>
</dbReference>
<evidence type="ECO:0000313" key="1">
    <source>
        <dbReference type="EMBL" id="MBK1446489.1"/>
    </source>
</evidence>
<name>A0A3R9RHR4_ACIPI</name>
<organism evidence="1 2">
    <name type="scientific">Acinetobacter pittii</name>
    <name type="common">Acinetobacter genomosp. 3</name>
    <dbReference type="NCBI Taxonomy" id="48296"/>
    <lineage>
        <taxon>Bacteria</taxon>
        <taxon>Pseudomonadati</taxon>
        <taxon>Pseudomonadota</taxon>
        <taxon>Gammaproteobacteria</taxon>
        <taxon>Moraxellales</taxon>
        <taxon>Moraxellaceae</taxon>
        <taxon>Acinetobacter</taxon>
        <taxon>Acinetobacter calcoaceticus/baumannii complex</taxon>
    </lineage>
</organism>
<gene>
    <name evidence="1" type="ORF">JDA50_19010</name>
</gene>
<dbReference type="RefSeq" id="WP_031946162.1">
    <property type="nucleotide sequence ID" value="NZ_CP139282.1"/>
</dbReference>
<sequence length="130" mass="14452">MKRIIIACLLSGLLTPLTFAKNEGQINKPTEQAFTKWMSCIDVSTKFYSLSGESTENIATAVMGKCRANQETFNAVAEQSMLSETSKSNADRKYARQQSNELTAELASQLKERVVQKLVEEKAIKGLKNE</sequence>
<accession>A0A3R9RHR4</accession>
<proteinExistence type="predicted"/>
<comment type="caution">
    <text evidence="1">The sequence shown here is derived from an EMBL/GenBank/DDBJ whole genome shotgun (WGS) entry which is preliminary data.</text>
</comment>
<protein>
    <submittedName>
        <fullName evidence="1">Uncharacterized protein</fullName>
    </submittedName>
</protein>